<dbReference type="Proteomes" id="UP000324222">
    <property type="component" value="Unassembled WGS sequence"/>
</dbReference>
<sequence>MQEEEEEEEEKATSMLALRREGLPDTSLTPEVSQNQHITRAVCLPGAFYEFRCFYRSVEAATGARVKGKCAAGCEKGAEGPERALRPRAPPSPSLAGGS</sequence>
<evidence type="ECO:0000313" key="2">
    <source>
        <dbReference type="EMBL" id="MPD06151.1"/>
    </source>
</evidence>
<keyword evidence="3" id="KW-1185">Reference proteome</keyword>
<reference evidence="2 3" key="1">
    <citation type="submission" date="2019-05" db="EMBL/GenBank/DDBJ databases">
        <title>Another draft genome of Portunus trituberculatus and its Hox gene families provides insights of decapod evolution.</title>
        <authorList>
            <person name="Jeong J.-H."/>
            <person name="Song I."/>
            <person name="Kim S."/>
            <person name="Choi T."/>
            <person name="Kim D."/>
            <person name="Ryu S."/>
            <person name="Kim W."/>
        </authorList>
    </citation>
    <scope>NUCLEOTIDE SEQUENCE [LARGE SCALE GENOMIC DNA]</scope>
    <source>
        <tissue evidence="2">Muscle</tissue>
    </source>
</reference>
<organism evidence="2 3">
    <name type="scientific">Portunus trituberculatus</name>
    <name type="common">Swimming crab</name>
    <name type="synonym">Neptunus trituberculatus</name>
    <dbReference type="NCBI Taxonomy" id="210409"/>
    <lineage>
        <taxon>Eukaryota</taxon>
        <taxon>Metazoa</taxon>
        <taxon>Ecdysozoa</taxon>
        <taxon>Arthropoda</taxon>
        <taxon>Crustacea</taxon>
        <taxon>Multicrustacea</taxon>
        <taxon>Malacostraca</taxon>
        <taxon>Eumalacostraca</taxon>
        <taxon>Eucarida</taxon>
        <taxon>Decapoda</taxon>
        <taxon>Pleocyemata</taxon>
        <taxon>Brachyura</taxon>
        <taxon>Eubrachyura</taxon>
        <taxon>Portunoidea</taxon>
        <taxon>Portunidae</taxon>
        <taxon>Portuninae</taxon>
        <taxon>Portunus</taxon>
    </lineage>
</organism>
<comment type="caution">
    <text evidence="2">The sequence shown here is derived from an EMBL/GenBank/DDBJ whole genome shotgun (WGS) entry which is preliminary data.</text>
</comment>
<name>A0A5B7KB46_PORTR</name>
<protein>
    <submittedName>
        <fullName evidence="2">Uncharacterized protein</fullName>
    </submittedName>
</protein>
<evidence type="ECO:0000256" key="1">
    <source>
        <dbReference type="SAM" id="MobiDB-lite"/>
    </source>
</evidence>
<proteinExistence type="predicted"/>
<gene>
    <name evidence="2" type="ORF">E2C01_101942</name>
</gene>
<dbReference type="EMBL" id="VSRR010149694">
    <property type="protein sequence ID" value="MPD06151.1"/>
    <property type="molecule type" value="Genomic_DNA"/>
</dbReference>
<feature type="region of interest" description="Disordered" evidence="1">
    <location>
        <begin position="75"/>
        <end position="99"/>
    </location>
</feature>
<feature type="compositionally biased region" description="Basic and acidic residues" evidence="1">
    <location>
        <begin position="76"/>
        <end position="85"/>
    </location>
</feature>
<evidence type="ECO:0000313" key="3">
    <source>
        <dbReference type="Proteomes" id="UP000324222"/>
    </source>
</evidence>
<dbReference type="AlphaFoldDB" id="A0A5B7KB46"/>
<accession>A0A5B7KB46</accession>